<dbReference type="InterPro" id="IPR036286">
    <property type="entry name" value="LexA/Signal_pep-like_sf"/>
</dbReference>
<evidence type="ECO:0000313" key="1">
    <source>
        <dbReference type="EMBL" id="AFJ03607.1"/>
    </source>
</evidence>
<dbReference type="InterPro" id="IPR019533">
    <property type="entry name" value="Peptidase_S26"/>
</dbReference>
<dbReference type="GO" id="GO:0004252">
    <property type="term" value="F:serine-type endopeptidase activity"/>
    <property type="evidence" value="ECO:0007669"/>
    <property type="project" value="InterPro"/>
</dbReference>
<name>I1YL14_METFJ</name>
<reference evidence="1 2" key="1">
    <citation type="journal article" date="2012" name="J. Bacteriol.">
        <title>Complete genome sequences of Methylophaga sp. strain JAM1 and Methylophaga sp. strain JAM7.</title>
        <authorList>
            <person name="Villeneuve C."/>
            <person name="Martineau C."/>
            <person name="Mauffrey F."/>
            <person name="Villemur R."/>
        </authorList>
    </citation>
    <scope>NUCLEOTIDE SEQUENCE [LARGE SCALE GENOMIC DNA]</scope>
    <source>
        <strain evidence="1 2">JAM7</strain>
    </source>
</reference>
<proteinExistence type="predicted"/>
<evidence type="ECO:0000313" key="2">
    <source>
        <dbReference type="Proteomes" id="UP000009145"/>
    </source>
</evidence>
<dbReference type="EMBL" id="CP003380">
    <property type="protein sequence ID" value="AFJ03607.1"/>
    <property type="molecule type" value="Genomic_DNA"/>
</dbReference>
<dbReference type="Proteomes" id="UP000009145">
    <property type="component" value="Chromosome"/>
</dbReference>
<dbReference type="SUPFAM" id="SSF51306">
    <property type="entry name" value="LexA/Signal peptidase"/>
    <property type="match status" value="1"/>
</dbReference>
<dbReference type="AlphaFoldDB" id="I1YL14"/>
<dbReference type="KEGG" id="mec:Q7C_2482"/>
<keyword evidence="2" id="KW-1185">Reference proteome</keyword>
<gene>
    <name evidence="1" type="ordered locus">Q7C_2482</name>
</gene>
<organism evidence="1 2">
    <name type="scientific">Methylophaga frappieri (strain ATCC BAA-2434 / DSM 25690 / JAM7)</name>
    <dbReference type="NCBI Taxonomy" id="754477"/>
    <lineage>
        <taxon>Bacteria</taxon>
        <taxon>Pseudomonadati</taxon>
        <taxon>Pseudomonadota</taxon>
        <taxon>Gammaproteobacteria</taxon>
        <taxon>Thiotrichales</taxon>
        <taxon>Piscirickettsiaceae</taxon>
        <taxon>Methylophaga</taxon>
    </lineage>
</organism>
<accession>I1YL14</accession>
<protein>
    <recommendedName>
        <fullName evidence="3">Peptidase S24/S26A/S26B/S26C domain-containing protein</fullName>
    </recommendedName>
</protein>
<dbReference type="GO" id="GO:0006465">
    <property type="term" value="P:signal peptide processing"/>
    <property type="evidence" value="ECO:0007669"/>
    <property type="project" value="InterPro"/>
</dbReference>
<sequence>MLWCWGRIKKDDVIVANHPNYGRIIKRVREHHLDNYFLEGDNLVASTSAAKLGSVNRQQIVGKVIWRIKPCRKIYRSKSV</sequence>
<dbReference type="Gene3D" id="2.10.109.10">
    <property type="entry name" value="Umud Fragment, subunit A"/>
    <property type="match status" value="1"/>
</dbReference>
<dbReference type="HOGENOM" id="CLU_2585635_0_0_6"/>
<dbReference type="PATRIC" id="fig|754477.3.peg.2440"/>
<dbReference type="CDD" id="cd06530">
    <property type="entry name" value="S26_SPase_I"/>
    <property type="match status" value="1"/>
</dbReference>
<dbReference type="STRING" id="754477.Q7C_2482"/>
<evidence type="ECO:0008006" key="3">
    <source>
        <dbReference type="Google" id="ProtNLM"/>
    </source>
</evidence>